<evidence type="ECO:0000256" key="1">
    <source>
        <dbReference type="ARBA" id="ARBA00001946"/>
    </source>
</evidence>
<dbReference type="GO" id="GO:0046872">
    <property type="term" value="F:metal ion binding"/>
    <property type="evidence" value="ECO:0007669"/>
    <property type="project" value="UniProtKB-KW"/>
</dbReference>
<dbReference type="GO" id="GO:0004659">
    <property type="term" value="F:prenyltransferase activity"/>
    <property type="evidence" value="ECO:0007669"/>
    <property type="project" value="InterPro"/>
</dbReference>
<organism evidence="7 8">
    <name type="scientific">Ureibacillus massiliensis 4400831 = CIP 108448 = CCUG 49529</name>
    <dbReference type="NCBI Taxonomy" id="1211035"/>
    <lineage>
        <taxon>Bacteria</taxon>
        <taxon>Bacillati</taxon>
        <taxon>Bacillota</taxon>
        <taxon>Bacilli</taxon>
        <taxon>Bacillales</taxon>
        <taxon>Caryophanaceae</taxon>
        <taxon>Ureibacillus</taxon>
    </lineage>
</organism>
<comment type="caution">
    <text evidence="7">The sequence shown here is derived from an EMBL/GenBank/DDBJ whole genome shotgun (WGS) entry which is preliminary data.</text>
</comment>
<dbReference type="SFLD" id="SFLDS00005">
    <property type="entry name" value="Isoprenoid_Synthase_Type_I"/>
    <property type="match status" value="1"/>
</dbReference>
<dbReference type="PANTHER" id="PTHR43281:SF1">
    <property type="entry name" value="FARNESYL DIPHOSPHATE SYNTHASE"/>
    <property type="match status" value="1"/>
</dbReference>
<proteinExistence type="inferred from homology"/>
<keyword evidence="8" id="KW-1185">Reference proteome</keyword>
<keyword evidence="5" id="KW-0460">Magnesium</keyword>
<reference evidence="7 8" key="1">
    <citation type="submission" date="2014-02" db="EMBL/GenBank/DDBJ databases">
        <title>Draft genome sequence of Lysinibacillus massiliensis CCUG 49529.</title>
        <authorList>
            <person name="Zhang F."/>
            <person name="Wang G."/>
            <person name="Zhang L."/>
        </authorList>
    </citation>
    <scope>NUCLEOTIDE SEQUENCE [LARGE SCALE GENOMIC DNA]</scope>
    <source>
        <strain evidence="7 8">CCUG 49529</strain>
    </source>
</reference>
<dbReference type="Pfam" id="PF00348">
    <property type="entry name" value="polyprenyl_synt"/>
    <property type="match status" value="1"/>
</dbReference>
<comment type="cofactor">
    <cofactor evidence="1">
        <name>Mg(2+)</name>
        <dbReference type="ChEBI" id="CHEBI:18420"/>
    </cofactor>
</comment>
<protein>
    <submittedName>
        <fullName evidence="7">Geranyl transferase</fullName>
    </submittedName>
</protein>
<dbReference type="SFLD" id="SFLDG01017">
    <property type="entry name" value="Polyprenyl_Transferase_Like"/>
    <property type="match status" value="1"/>
</dbReference>
<evidence type="ECO:0000256" key="3">
    <source>
        <dbReference type="ARBA" id="ARBA00022679"/>
    </source>
</evidence>
<sequence length="789" mass="92019">MSDLTVIDVNRCYKEAEQKASQYFSLLQHQIQHQSYIQSLTEDIRIWKKYHVHTSVLSIFSSKNQNKPNSTDYQQYLKWLDYKGKLKSYLERSVSYIFLRDLGKTLDNLQSQKRIHHIVEDLIEQIKNPEKKQNGLTDLFNLSGMFRKAQKEKIETTIIWLFEKLHEVEKNLPEKMDGLNAKRKLVKIIAGVLMHVNEETYESLSEGERVKRLEDAIRLGYSYGLTYPFIDDLLDSNVLNSDEKKRYSKLIERTLTTGEVPDFGVWEGTNQRLMQYIHSELKEAFMCIKQYQKEPSKFFEQAYVFFKSQEIDREKSLSNPSYTNEELFIPIILKSSSSRLIARTIVNVEEDEGFDQRTFLYGIYNQLADDFSDLFQDQKDGAVTPYTYYLKYYKTRNDLFNPFELYWVVIENLIQNVYHSDSKTREVILDRAINGLKRFKEKVGNETYHHVMDTFKLRNRPLYQLIDKMVKKADDVDFYDKLLRDRMLEVFRKDKEEQQQFINTIENVRALINENLTIDYNNPLDSEPVIEAANYSLKVGGKRLRPIMTWFMGVNVYNLNEAAILPLLKSLEYMHTASLIFDDLPTQDNASTRRGNPTVHEIYNTSIAELSGLFLTQKAFEEQASMNHFDAKSVLRLIQYAARMTAEMCQGQAMDLQSKGKSLSLEELNTISFYKTGLGFEACLVMPAILANASEEEKDSIKKFARHAGIAFQIKDDLLDVIGDTKLLGKKIGKDVENNNSTFVSILGMDGAKKEMWNHYCIAMESLENIPRNTAFLKHFLNYIVNREK</sequence>
<dbReference type="GO" id="GO:0008299">
    <property type="term" value="P:isoprenoid biosynthetic process"/>
    <property type="evidence" value="ECO:0007669"/>
    <property type="project" value="UniProtKB-KW"/>
</dbReference>
<dbReference type="InterPro" id="IPR033749">
    <property type="entry name" value="Polyprenyl_synt_CS"/>
</dbReference>
<keyword evidence="4" id="KW-0479">Metal-binding</keyword>
<evidence type="ECO:0000256" key="4">
    <source>
        <dbReference type="ARBA" id="ARBA00022723"/>
    </source>
</evidence>
<evidence type="ECO:0000313" key="7">
    <source>
        <dbReference type="EMBL" id="KGR90951.1"/>
    </source>
</evidence>
<accession>A0A0A3J1Z4</accession>
<comment type="similarity">
    <text evidence="2">Belongs to the FPP/GGPP synthase family.</text>
</comment>
<keyword evidence="3 7" id="KW-0808">Transferase</keyword>
<dbReference type="RefSeq" id="WP_036175216.1">
    <property type="nucleotide sequence ID" value="NZ_AVCZ01000012.1"/>
</dbReference>
<dbReference type="PROSITE" id="PS00723">
    <property type="entry name" value="POLYPRENYL_SYNTHASE_1"/>
    <property type="match status" value="1"/>
</dbReference>
<dbReference type="AlphaFoldDB" id="A0A0A3J1Z4"/>
<dbReference type="PANTHER" id="PTHR43281">
    <property type="entry name" value="FARNESYL DIPHOSPHATE SYNTHASE"/>
    <property type="match status" value="1"/>
</dbReference>
<keyword evidence="6" id="KW-0414">Isoprene biosynthesis</keyword>
<evidence type="ECO:0000256" key="5">
    <source>
        <dbReference type="ARBA" id="ARBA00022842"/>
    </source>
</evidence>
<dbReference type="InterPro" id="IPR008949">
    <property type="entry name" value="Isoprenoid_synthase_dom_sf"/>
</dbReference>
<dbReference type="EMBL" id="JPVQ01000012">
    <property type="protein sequence ID" value="KGR90951.1"/>
    <property type="molecule type" value="Genomic_DNA"/>
</dbReference>
<evidence type="ECO:0000256" key="6">
    <source>
        <dbReference type="ARBA" id="ARBA00023229"/>
    </source>
</evidence>
<dbReference type="CDD" id="cd00685">
    <property type="entry name" value="Trans_IPPS_HT"/>
    <property type="match status" value="1"/>
</dbReference>
<name>A0A0A3J1Z4_9BACL</name>
<dbReference type="eggNOG" id="COG0142">
    <property type="taxonomic scope" value="Bacteria"/>
</dbReference>
<dbReference type="InterPro" id="IPR000092">
    <property type="entry name" value="Polyprenyl_synt"/>
</dbReference>
<dbReference type="Gene3D" id="1.10.600.10">
    <property type="entry name" value="Farnesyl Diphosphate Synthase"/>
    <property type="match status" value="1"/>
</dbReference>
<dbReference type="OrthoDB" id="9805316at2"/>
<gene>
    <name evidence="7" type="ORF">CD30_08645</name>
</gene>
<evidence type="ECO:0000256" key="2">
    <source>
        <dbReference type="ARBA" id="ARBA00006706"/>
    </source>
</evidence>
<dbReference type="Proteomes" id="UP000030595">
    <property type="component" value="Unassembled WGS sequence"/>
</dbReference>
<evidence type="ECO:0000313" key="8">
    <source>
        <dbReference type="Proteomes" id="UP000030595"/>
    </source>
</evidence>
<dbReference type="SUPFAM" id="SSF48576">
    <property type="entry name" value="Terpenoid synthases"/>
    <property type="match status" value="1"/>
</dbReference>